<protein>
    <recommendedName>
        <fullName evidence="4">Splicing factor 3B subunit 1-like</fullName>
    </recommendedName>
</protein>
<gene>
    <name evidence="2" type="ORF">F511_05109</name>
</gene>
<feature type="compositionally biased region" description="Gly residues" evidence="1">
    <location>
        <begin position="962"/>
        <end position="973"/>
    </location>
</feature>
<feature type="region of interest" description="Disordered" evidence="1">
    <location>
        <begin position="938"/>
        <end position="1013"/>
    </location>
</feature>
<organism evidence="2 3">
    <name type="scientific">Dorcoceras hygrometricum</name>
    <dbReference type="NCBI Taxonomy" id="472368"/>
    <lineage>
        <taxon>Eukaryota</taxon>
        <taxon>Viridiplantae</taxon>
        <taxon>Streptophyta</taxon>
        <taxon>Embryophyta</taxon>
        <taxon>Tracheophyta</taxon>
        <taxon>Spermatophyta</taxon>
        <taxon>Magnoliopsida</taxon>
        <taxon>eudicotyledons</taxon>
        <taxon>Gunneridae</taxon>
        <taxon>Pentapetalae</taxon>
        <taxon>asterids</taxon>
        <taxon>lamiids</taxon>
        <taxon>Lamiales</taxon>
        <taxon>Gesneriaceae</taxon>
        <taxon>Didymocarpoideae</taxon>
        <taxon>Trichosporeae</taxon>
        <taxon>Loxocarpinae</taxon>
        <taxon>Dorcoceras</taxon>
    </lineage>
</organism>
<dbReference type="AlphaFoldDB" id="A0A2Z7ALS0"/>
<dbReference type="Proteomes" id="UP000250235">
    <property type="component" value="Unassembled WGS sequence"/>
</dbReference>
<dbReference type="EMBL" id="KV014238">
    <property type="protein sequence ID" value="KZV22653.1"/>
    <property type="molecule type" value="Genomic_DNA"/>
</dbReference>
<evidence type="ECO:0000256" key="1">
    <source>
        <dbReference type="SAM" id="MobiDB-lite"/>
    </source>
</evidence>
<sequence length="1025" mass="113403">MDGLTDLSGVPKDLVFDARSIFSDSGEQVSISCKKREMKIEFRLLCDILEKSIFVKGGSFDAVTHEHFLLMAGIIGGVKINWGRLLFNIFKEMVTVGSRQAKGFAIQICVLLKNVPALELGNSKAFPSPRILTDKTVHRYVVINDKVSVEEVANKPRVKRTPVKKAVARKRPATAEVVEPAVSKKKRTKFGKADKGSALITVAQEAVPLQIVESTPTAPAEQPPVPKRKSKKRRLRLPKGSDDEIDTERGAVEEVVENISEEQREATSAALVVEEKIVGGLTEKASEPTVENEQVVESTVDEVQNMSADDVDLIIEQASEPTVENEQVVESTVDEVQNMSADDVDLIIEQVIAETAQIWFNLSYEELIAQEADRSVVTASDTDEEMETVDFGIEPEFEIAKDQGTDIAYVVLAIVEEKLTGDESMSLEEIFLTIPSDFQLPSALGEITKIQLGKSISIPGVNEGDWYKASLPKIPVDAKGKAPLEIVDPVQGNPAKEQFSLICEDIEVLVQLREKVIDEVEKFFNSFSFKKLAVLKIEDFYAKEEKVLTWAETDSTREALQRRMYILTKYRELLIIKFLEAYKSNFVPGEGSSATDLKVLDMLSNLHLFLLEELKILIQAHGLTWDMTCCSKLLEGRKRDRGAVISGSNPNIRSSCWIRTMVLVNGSWVIEPCADYWKPLPKPVVCTEISHRISYVDTLPPISEFFKVMKKRWADVCIEAAKFFVSGKLLPIGSLNFCRTIAVVEPPPVFGSRRPTVTYWGWSQLCTVFARYCLFGGLSTVDIRNFVSNIAADRSVLRDIQLGTFSASVIPPVQSVASSVFVDQNVQLFLDQRPHSPSTSADSSMHFVEDDTLLGDDAASNQLSPPVFSADFSINKLEKDILAALHQHEEANRSMIQNVRQEARTQSDALLLCESRGEPSKPFYPAWLPGCYINRGGDAKKGEGGSSRPQPPPDDQERPSGGSTGRGSSGGDGSQRRSDRGGSSKKRHRSTGGSGSGSGSSRVTYGPYLPPKRDAEYWIYGKRQF</sequence>
<name>A0A2Z7ALS0_9LAMI</name>
<keyword evidence="3" id="KW-1185">Reference proteome</keyword>
<reference evidence="2 3" key="1">
    <citation type="journal article" date="2015" name="Proc. Natl. Acad. Sci. U.S.A.">
        <title>The resurrection genome of Boea hygrometrica: A blueprint for survival of dehydration.</title>
        <authorList>
            <person name="Xiao L."/>
            <person name="Yang G."/>
            <person name="Zhang L."/>
            <person name="Yang X."/>
            <person name="Zhao S."/>
            <person name="Ji Z."/>
            <person name="Zhou Q."/>
            <person name="Hu M."/>
            <person name="Wang Y."/>
            <person name="Chen M."/>
            <person name="Xu Y."/>
            <person name="Jin H."/>
            <person name="Xiao X."/>
            <person name="Hu G."/>
            <person name="Bao F."/>
            <person name="Hu Y."/>
            <person name="Wan P."/>
            <person name="Li L."/>
            <person name="Deng X."/>
            <person name="Kuang T."/>
            <person name="Xiang C."/>
            <person name="Zhu J.K."/>
            <person name="Oliver M.J."/>
            <person name="He Y."/>
        </authorList>
    </citation>
    <scope>NUCLEOTIDE SEQUENCE [LARGE SCALE GENOMIC DNA]</scope>
    <source>
        <strain evidence="3">cv. XS01</strain>
    </source>
</reference>
<proteinExistence type="predicted"/>
<feature type="compositionally biased region" description="Basic residues" evidence="1">
    <location>
        <begin position="226"/>
        <end position="237"/>
    </location>
</feature>
<evidence type="ECO:0000313" key="3">
    <source>
        <dbReference type="Proteomes" id="UP000250235"/>
    </source>
</evidence>
<evidence type="ECO:0000313" key="2">
    <source>
        <dbReference type="EMBL" id="KZV22653.1"/>
    </source>
</evidence>
<accession>A0A2Z7ALS0</accession>
<evidence type="ECO:0008006" key="4">
    <source>
        <dbReference type="Google" id="ProtNLM"/>
    </source>
</evidence>
<feature type="region of interest" description="Disordered" evidence="1">
    <location>
        <begin position="213"/>
        <end position="246"/>
    </location>
</feature>